<dbReference type="RefSeq" id="WP_011765817.1">
    <property type="nucleotide sequence ID" value="NC_008702.1"/>
</dbReference>
<organism evidence="5 6">
    <name type="scientific">Azoarcus sp. (strain BH72)</name>
    <dbReference type="NCBI Taxonomy" id="418699"/>
    <lineage>
        <taxon>Bacteria</taxon>
        <taxon>Pseudomonadati</taxon>
        <taxon>Pseudomonadota</taxon>
        <taxon>Betaproteobacteria</taxon>
        <taxon>Rhodocyclales</taxon>
        <taxon>Zoogloeaceae</taxon>
        <taxon>Azoarcus</taxon>
    </lineage>
</organism>
<feature type="domain" description="HTH luxR-type" evidence="4">
    <location>
        <begin position="176"/>
        <end position="241"/>
    </location>
</feature>
<keyword evidence="3" id="KW-0804">Transcription</keyword>
<reference evidence="5 6" key="1">
    <citation type="journal article" date="2006" name="Nat. Biotechnol.">
        <title>Complete genome of the mutualistic, N2-fixing grass endophyte Azoarcus sp. strain BH72.</title>
        <authorList>
            <person name="Krause A."/>
            <person name="Ramakumar A."/>
            <person name="Bartels D."/>
            <person name="Battistoni F."/>
            <person name="Bekel T."/>
            <person name="Boch J."/>
            <person name="Boehm M."/>
            <person name="Friedrich F."/>
            <person name="Hurek T."/>
            <person name="Krause L."/>
            <person name="Linke B."/>
            <person name="McHardy A.C."/>
            <person name="Sarkar A."/>
            <person name="Schneiker S."/>
            <person name="Syed A.A."/>
            <person name="Thauer R."/>
            <person name="Vorhoelter F.-J."/>
            <person name="Weidner S."/>
            <person name="Puehler A."/>
            <person name="Reinhold-Hurek B."/>
            <person name="Kaiser O."/>
            <person name="Goesmann A."/>
        </authorList>
    </citation>
    <scope>NUCLEOTIDE SEQUENCE [LARGE SCALE GENOMIC DNA]</scope>
    <source>
        <strain evidence="5 6">BH72</strain>
    </source>
</reference>
<dbReference type="eggNOG" id="COG2197">
    <property type="taxonomic scope" value="Bacteria"/>
</dbReference>
<dbReference type="STRING" id="62928.azo2086"/>
<keyword evidence="1" id="KW-0805">Transcription regulation</keyword>
<evidence type="ECO:0000313" key="6">
    <source>
        <dbReference type="Proteomes" id="UP000002588"/>
    </source>
</evidence>
<dbReference type="GO" id="GO:0006355">
    <property type="term" value="P:regulation of DNA-templated transcription"/>
    <property type="evidence" value="ECO:0007669"/>
    <property type="project" value="InterPro"/>
</dbReference>
<dbReference type="KEGG" id="azo:azo2086"/>
<keyword evidence="2" id="KW-0238">DNA-binding</keyword>
<dbReference type="Pfam" id="PF00196">
    <property type="entry name" value="GerE"/>
    <property type="match status" value="1"/>
</dbReference>
<dbReference type="PROSITE" id="PS50043">
    <property type="entry name" value="HTH_LUXR_2"/>
    <property type="match status" value="1"/>
</dbReference>
<dbReference type="Gene3D" id="1.10.10.10">
    <property type="entry name" value="Winged helix-like DNA-binding domain superfamily/Winged helix DNA-binding domain"/>
    <property type="match status" value="1"/>
</dbReference>
<dbReference type="EMBL" id="AM406670">
    <property type="protein sequence ID" value="CAL94703.1"/>
    <property type="molecule type" value="Genomic_DNA"/>
</dbReference>
<dbReference type="PRINTS" id="PR00038">
    <property type="entry name" value="HTHLUXR"/>
</dbReference>
<dbReference type="SMART" id="SM00421">
    <property type="entry name" value="HTH_LUXR"/>
    <property type="match status" value="1"/>
</dbReference>
<dbReference type="HOGENOM" id="CLU_072786_3_0_4"/>
<keyword evidence="6" id="KW-1185">Reference proteome</keyword>
<dbReference type="Proteomes" id="UP000002588">
    <property type="component" value="Chromosome"/>
</dbReference>
<dbReference type="AlphaFoldDB" id="A1K798"/>
<accession>A1K798</accession>
<protein>
    <submittedName>
        <fullName evidence="5">Transcriptional activator protein</fullName>
    </submittedName>
</protein>
<dbReference type="InterPro" id="IPR016032">
    <property type="entry name" value="Sig_transdc_resp-reg_C-effctor"/>
</dbReference>
<proteinExistence type="predicted"/>
<evidence type="ECO:0000313" key="5">
    <source>
        <dbReference type="EMBL" id="CAL94703.1"/>
    </source>
</evidence>
<dbReference type="PANTHER" id="PTHR44688:SF16">
    <property type="entry name" value="DNA-BINDING TRANSCRIPTIONAL ACTIVATOR DEVR_DOSR"/>
    <property type="match status" value="1"/>
</dbReference>
<gene>
    <name evidence="5" type="ordered locus">azo2086</name>
</gene>
<dbReference type="PANTHER" id="PTHR44688">
    <property type="entry name" value="DNA-BINDING TRANSCRIPTIONAL ACTIVATOR DEVR_DOSR"/>
    <property type="match status" value="1"/>
</dbReference>
<sequence length="251" mass="26812">MSGLFTLESADLERLHFALEASIRVARRSHFFLWTQGALQCFLPHETLLCASSGAEQTPGTQDVFSRLLIPPRVEYILTEPGAPVVGGLRQAWLQAGRAPLVLPAAPLRTAVPELACGGELLCHGIAGHGAAPSTFFVFIGLPAPPGPRERYLAELLMPHLHLALLRMREGEHAAAGASPALLSGRELQVLGCMRDGLTNQQIGEVLEISALTVKNHVQRILRKLRAANRAQAVANGVAAGLIAGVTADRR</sequence>
<dbReference type="CDD" id="cd06170">
    <property type="entry name" value="LuxR_C_like"/>
    <property type="match status" value="1"/>
</dbReference>
<dbReference type="PROSITE" id="PS00622">
    <property type="entry name" value="HTH_LUXR_1"/>
    <property type="match status" value="1"/>
</dbReference>
<dbReference type="InterPro" id="IPR036388">
    <property type="entry name" value="WH-like_DNA-bd_sf"/>
</dbReference>
<evidence type="ECO:0000256" key="2">
    <source>
        <dbReference type="ARBA" id="ARBA00023125"/>
    </source>
</evidence>
<dbReference type="GO" id="GO:0003677">
    <property type="term" value="F:DNA binding"/>
    <property type="evidence" value="ECO:0007669"/>
    <property type="project" value="UniProtKB-KW"/>
</dbReference>
<evidence type="ECO:0000256" key="1">
    <source>
        <dbReference type="ARBA" id="ARBA00023015"/>
    </source>
</evidence>
<evidence type="ECO:0000256" key="3">
    <source>
        <dbReference type="ARBA" id="ARBA00023163"/>
    </source>
</evidence>
<dbReference type="InterPro" id="IPR000792">
    <property type="entry name" value="Tscrpt_reg_LuxR_C"/>
</dbReference>
<evidence type="ECO:0000259" key="4">
    <source>
        <dbReference type="PROSITE" id="PS50043"/>
    </source>
</evidence>
<name>A1K798_AZOSB</name>
<dbReference type="SUPFAM" id="SSF46894">
    <property type="entry name" value="C-terminal effector domain of the bipartite response regulators"/>
    <property type="match status" value="1"/>
</dbReference>